<evidence type="ECO:0000313" key="5">
    <source>
        <dbReference type="EMBL" id="WXB92999.1"/>
    </source>
</evidence>
<dbReference type="InterPro" id="IPR036721">
    <property type="entry name" value="RCK_C_sf"/>
</dbReference>
<dbReference type="SUPFAM" id="SSF81324">
    <property type="entry name" value="Voltage-gated potassium channels"/>
    <property type="match status" value="1"/>
</dbReference>
<organism evidence="5 6">
    <name type="scientific">Bacillus kandeliae</name>
    <dbReference type="NCBI Taxonomy" id="3129297"/>
    <lineage>
        <taxon>Bacteria</taxon>
        <taxon>Bacillati</taxon>
        <taxon>Bacillota</taxon>
        <taxon>Bacilli</taxon>
        <taxon>Bacillales</taxon>
        <taxon>Bacillaceae</taxon>
        <taxon>Bacillus</taxon>
    </lineage>
</organism>
<dbReference type="Pfam" id="PF02254">
    <property type="entry name" value="TrkA_N"/>
    <property type="match status" value="1"/>
</dbReference>
<dbReference type="Gene3D" id="3.30.70.1450">
    <property type="entry name" value="Regulator of K+ conductance, C-terminal domain"/>
    <property type="match status" value="1"/>
</dbReference>
<sequence length="335" mass="37127">MKDRKRYQHLINSLAAMSAMCLIGTIGFKYFEDLSWFDALWLTIITVLTVGYGDTIPVTQEGRWFALIIIPVSVGIVSYAIGAIASLVVEGELSTSMRERKMKKKIDQLENHIIVCGLGRVGEQVLDYVREYKDMQVVFIDEREEPLHKILKSDELFIVGDATEDDVLKSAGIERAATLVVALSSDADNVFITLTAKGLNPDIYIVSKAEREATEKKLKTAGAARVINPSSTGGKQIVMSILKPLSVHYMDLVLSADHAEYSIEEILIQKESSFVDQSLKGLDIRNVYHVTIVAILRNGSLIGIPKSDEKLQAHDKIIVFGAEENLTVFEKAITP</sequence>
<feature type="transmembrane region" description="Helical" evidence="2">
    <location>
        <begin position="9"/>
        <end position="28"/>
    </location>
</feature>
<keyword evidence="6" id="KW-1185">Reference proteome</keyword>
<dbReference type="InterPro" id="IPR006037">
    <property type="entry name" value="RCK_C"/>
</dbReference>
<protein>
    <submittedName>
        <fullName evidence="5">Potassium channel protein</fullName>
    </submittedName>
</protein>
<dbReference type="PROSITE" id="PS51201">
    <property type="entry name" value="RCK_N"/>
    <property type="match status" value="1"/>
</dbReference>
<dbReference type="PANTHER" id="PTHR43833:SF9">
    <property type="entry name" value="POTASSIUM CHANNEL PROTEIN YUGO-RELATED"/>
    <property type="match status" value="1"/>
</dbReference>
<evidence type="ECO:0000313" key="6">
    <source>
        <dbReference type="Proteomes" id="UP001387364"/>
    </source>
</evidence>
<feature type="domain" description="RCK C-terminal" evidence="4">
    <location>
        <begin position="251"/>
        <end position="335"/>
    </location>
</feature>
<keyword evidence="2" id="KW-0472">Membrane</keyword>
<keyword evidence="5" id="KW-0407">Ion channel</keyword>
<dbReference type="InterPro" id="IPR050721">
    <property type="entry name" value="Trk_Ktr_HKT_K-transport"/>
</dbReference>
<evidence type="ECO:0000256" key="2">
    <source>
        <dbReference type="SAM" id="Phobius"/>
    </source>
</evidence>
<evidence type="ECO:0000256" key="1">
    <source>
        <dbReference type="ARBA" id="ARBA00004651"/>
    </source>
</evidence>
<dbReference type="EMBL" id="CP147404">
    <property type="protein sequence ID" value="WXB92999.1"/>
    <property type="molecule type" value="Genomic_DNA"/>
</dbReference>
<gene>
    <name evidence="5" type="ORF">WDJ61_17520</name>
</gene>
<dbReference type="PANTHER" id="PTHR43833">
    <property type="entry name" value="POTASSIUM CHANNEL PROTEIN 2-RELATED-RELATED"/>
    <property type="match status" value="1"/>
</dbReference>
<keyword evidence="5" id="KW-0406">Ion transport</keyword>
<dbReference type="SUPFAM" id="SSF51735">
    <property type="entry name" value="NAD(P)-binding Rossmann-fold domains"/>
    <property type="match status" value="1"/>
</dbReference>
<accession>A0ABZ2N6E2</accession>
<feature type="transmembrane region" description="Helical" evidence="2">
    <location>
        <begin position="34"/>
        <end position="52"/>
    </location>
</feature>
<evidence type="ECO:0000259" key="4">
    <source>
        <dbReference type="PROSITE" id="PS51202"/>
    </source>
</evidence>
<proteinExistence type="predicted"/>
<dbReference type="InterPro" id="IPR036291">
    <property type="entry name" value="NAD(P)-bd_dom_sf"/>
</dbReference>
<comment type="subcellular location">
    <subcellularLocation>
        <location evidence="1">Cell membrane</location>
        <topology evidence="1">Multi-pass membrane protein</topology>
    </subcellularLocation>
</comment>
<evidence type="ECO:0000259" key="3">
    <source>
        <dbReference type="PROSITE" id="PS51201"/>
    </source>
</evidence>
<dbReference type="Gene3D" id="3.40.50.720">
    <property type="entry name" value="NAD(P)-binding Rossmann-like Domain"/>
    <property type="match status" value="1"/>
</dbReference>
<dbReference type="InterPro" id="IPR013099">
    <property type="entry name" value="K_chnl_dom"/>
</dbReference>
<keyword evidence="2" id="KW-0812">Transmembrane</keyword>
<dbReference type="Proteomes" id="UP001387364">
    <property type="component" value="Chromosome"/>
</dbReference>
<feature type="transmembrane region" description="Helical" evidence="2">
    <location>
        <begin position="64"/>
        <end position="89"/>
    </location>
</feature>
<dbReference type="Pfam" id="PF07885">
    <property type="entry name" value="Ion_trans_2"/>
    <property type="match status" value="1"/>
</dbReference>
<feature type="domain" description="RCK N-terminal" evidence="3">
    <location>
        <begin position="110"/>
        <end position="228"/>
    </location>
</feature>
<dbReference type="RefSeq" id="WP_338752090.1">
    <property type="nucleotide sequence ID" value="NZ_CP147404.1"/>
</dbReference>
<keyword evidence="5" id="KW-0813">Transport</keyword>
<dbReference type="InterPro" id="IPR003148">
    <property type="entry name" value="RCK_N"/>
</dbReference>
<keyword evidence="2" id="KW-1133">Transmembrane helix</keyword>
<dbReference type="PROSITE" id="PS51202">
    <property type="entry name" value="RCK_C"/>
    <property type="match status" value="1"/>
</dbReference>
<name>A0ABZ2N6E2_9BACI</name>
<dbReference type="Pfam" id="PF02080">
    <property type="entry name" value="TrkA_C"/>
    <property type="match status" value="1"/>
</dbReference>
<dbReference type="GO" id="GO:0034220">
    <property type="term" value="P:monoatomic ion transmembrane transport"/>
    <property type="evidence" value="ECO:0007669"/>
    <property type="project" value="UniProtKB-KW"/>
</dbReference>
<dbReference type="SUPFAM" id="SSF116726">
    <property type="entry name" value="TrkA C-terminal domain-like"/>
    <property type="match status" value="1"/>
</dbReference>
<dbReference type="Gene3D" id="1.10.287.70">
    <property type="match status" value="1"/>
</dbReference>
<reference evidence="5 6" key="1">
    <citation type="submission" date="2024-02" db="EMBL/GenBank/DDBJ databases">
        <title>Seven novel Bacillus-like species.</title>
        <authorList>
            <person name="Liu G."/>
        </authorList>
    </citation>
    <scope>NUCLEOTIDE SEQUENCE [LARGE SCALE GENOMIC DNA]</scope>
    <source>
        <strain evidence="5 6">FJAT-52991</strain>
    </source>
</reference>